<feature type="compositionally biased region" description="Polar residues" evidence="4">
    <location>
        <begin position="754"/>
        <end position="766"/>
    </location>
</feature>
<organism evidence="7">
    <name type="scientific">freshwater metagenome</name>
    <dbReference type="NCBI Taxonomy" id="449393"/>
    <lineage>
        <taxon>unclassified sequences</taxon>
        <taxon>metagenomes</taxon>
        <taxon>ecological metagenomes</taxon>
    </lineage>
</organism>
<evidence type="ECO:0000256" key="2">
    <source>
        <dbReference type="ARBA" id="ARBA00022777"/>
    </source>
</evidence>
<dbReference type="SUPFAM" id="SSF55874">
    <property type="entry name" value="ATPase domain of HSP90 chaperone/DNA topoisomerase II/histidine kinase"/>
    <property type="match status" value="1"/>
</dbReference>
<dbReference type="PANTHER" id="PTHR24421:SF61">
    <property type="entry name" value="OXYGEN SENSOR HISTIDINE KINASE NREB"/>
    <property type="match status" value="1"/>
</dbReference>
<dbReference type="PANTHER" id="PTHR24421">
    <property type="entry name" value="NITRATE/NITRITE SENSOR PROTEIN NARX-RELATED"/>
    <property type="match status" value="1"/>
</dbReference>
<dbReference type="Gene3D" id="3.30.565.10">
    <property type="entry name" value="Histidine kinase-like ATPase, C-terminal domain"/>
    <property type="match status" value="1"/>
</dbReference>
<evidence type="ECO:0000256" key="1">
    <source>
        <dbReference type="ARBA" id="ARBA00022679"/>
    </source>
</evidence>
<feature type="transmembrane region" description="Helical" evidence="5">
    <location>
        <begin position="131"/>
        <end position="164"/>
    </location>
</feature>
<feature type="transmembrane region" description="Helical" evidence="5">
    <location>
        <begin position="441"/>
        <end position="461"/>
    </location>
</feature>
<feature type="region of interest" description="Disordered" evidence="4">
    <location>
        <begin position="749"/>
        <end position="779"/>
    </location>
</feature>
<dbReference type="InterPro" id="IPR050482">
    <property type="entry name" value="Sensor_HK_TwoCompSys"/>
</dbReference>
<feature type="transmembrane region" description="Helical" evidence="5">
    <location>
        <begin position="532"/>
        <end position="558"/>
    </location>
</feature>
<keyword evidence="3" id="KW-0175">Coiled coil</keyword>
<dbReference type="EMBL" id="CAFBLS010000061">
    <property type="protein sequence ID" value="CAB4870345.1"/>
    <property type="molecule type" value="Genomic_DNA"/>
</dbReference>
<keyword evidence="1" id="KW-0808">Transferase</keyword>
<feature type="compositionally biased region" description="Basic and acidic residues" evidence="4">
    <location>
        <begin position="768"/>
        <end position="779"/>
    </location>
</feature>
<evidence type="ECO:0000259" key="6">
    <source>
        <dbReference type="Pfam" id="PF02518"/>
    </source>
</evidence>
<reference evidence="7" key="1">
    <citation type="submission" date="2020-05" db="EMBL/GenBank/DDBJ databases">
        <authorList>
            <person name="Chiriac C."/>
            <person name="Salcher M."/>
            <person name="Ghai R."/>
            <person name="Kavagutti S V."/>
        </authorList>
    </citation>
    <scope>NUCLEOTIDE SEQUENCE</scope>
</reference>
<feature type="domain" description="Histidine kinase/HSP90-like ATPase" evidence="6">
    <location>
        <begin position="330"/>
        <end position="420"/>
    </location>
</feature>
<dbReference type="GO" id="GO:0016301">
    <property type="term" value="F:kinase activity"/>
    <property type="evidence" value="ECO:0007669"/>
    <property type="project" value="UniProtKB-KW"/>
</dbReference>
<dbReference type="AlphaFoldDB" id="A0A6J7DN79"/>
<gene>
    <name evidence="7" type="ORF">UFOPK3402_00652</name>
</gene>
<dbReference type="Pfam" id="PF02518">
    <property type="entry name" value="HATPase_c"/>
    <property type="match status" value="1"/>
</dbReference>
<feature type="transmembrane region" description="Helical" evidence="5">
    <location>
        <begin position="184"/>
        <end position="204"/>
    </location>
</feature>
<dbReference type="GO" id="GO:0000160">
    <property type="term" value="P:phosphorelay signal transduction system"/>
    <property type="evidence" value="ECO:0007669"/>
    <property type="project" value="UniProtKB-KW"/>
</dbReference>
<evidence type="ECO:0000313" key="7">
    <source>
        <dbReference type="EMBL" id="CAB4870345.1"/>
    </source>
</evidence>
<evidence type="ECO:0000256" key="3">
    <source>
        <dbReference type="SAM" id="Coils"/>
    </source>
</evidence>
<sequence>MWQGSTVPHETLEPTPLDTVDGPVRTGELLPVLGVDRGLAVLAIVWQGLWLIPDPTLWPSAGFSVAENVLLVGVIASWIGIIISTFGPLSDRTRRVRFQGVNVALLYCAGMALIGSASQSSTELWRPGASLLNLTAVMASLILATSVAVPVIVVGALAEFALLASEVSGTAAPGSKASELLYPLYALTIGAAGIGARRGLLIAARRSQRARLRLEAAEGQARKLRRIQRSLRQQTRLLHETVLNTLTAVARGGVSNAGPAGDRVRIRCDESAHVLASLAAVGTSVSAIESRDWATDLGPATSALMDLGVQVHLHVHDRQAVPDDVYSAMITAAREALANAARHAHADNVVIDVDMQRDQGSRRNVWSVTVRDDGLGFEPAAAMKRFGVTHAITQAMADVNGRATIDSTGGDGTCVTLTWQDTPESRASVVLGKTATSITALSLPILISFGLFTLLSLAFTMRDYEHPAAAIAGFVIAAGLGGLLVWFGRSGVVPAWLVIGVCLAAPLVYRLQELGLGSGELTPWSDWASQGIVALLLVLAGTGPWWAWIAALVSWLLTQGDVVGELLRPGTGVIIAGALFARSVRANDRAYTAAMRKGLLEEASAAADQESIRVIARRYASLGESQALALLQGIAEGTLDPSDEAVRACSGREERFIRSVMRIDPEVDPLHAFALQLAIRAHRRECLLDIDLADSPRPRRGQLLVLQSVANRAIDHSLTEVPARLTARREGDSVMVRLVVAVSPDDIDAAIGGNSPQPAATRNSQGDAAERRSVEGHHDPVGGIVMWEALFD</sequence>
<name>A0A6J7DN79_9ZZZZ</name>
<feature type="coiled-coil region" evidence="3">
    <location>
        <begin position="207"/>
        <end position="234"/>
    </location>
</feature>
<keyword evidence="5" id="KW-1133">Transmembrane helix</keyword>
<dbReference type="InterPro" id="IPR036890">
    <property type="entry name" value="HATPase_C_sf"/>
</dbReference>
<proteinExistence type="predicted"/>
<evidence type="ECO:0000256" key="5">
    <source>
        <dbReference type="SAM" id="Phobius"/>
    </source>
</evidence>
<protein>
    <submittedName>
        <fullName evidence="7">Unannotated protein</fullName>
    </submittedName>
</protein>
<keyword evidence="5" id="KW-0812">Transmembrane</keyword>
<feature type="transmembrane region" description="Helical" evidence="5">
    <location>
        <begin position="467"/>
        <end position="486"/>
    </location>
</feature>
<feature type="transmembrane region" description="Helical" evidence="5">
    <location>
        <begin position="493"/>
        <end position="512"/>
    </location>
</feature>
<keyword evidence="2" id="KW-0418">Kinase</keyword>
<feature type="transmembrane region" description="Helical" evidence="5">
    <location>
        <begin position="69"/>
        <end position="89"/>
    </location>
</feature>
<accession>A0A6J7DN79</accession>
<evidence type="ECO:0000256" key="4">
    <source>
        <dbReference type="SAM" id="MobiDB-lite"/>
    </source>
</evidence>
<dbReference type="InterPro" id="IPR003594">
    <property type="entry name" value="HATPase_dom"/>
</dbReference>
<keyword evidence="5" id="KW-0472">Membrane</keyword>